<dbReference type="InterPro" id="IPR027417">
    <property type="entry name" value="P-loop_NTPase"/>
</dbReference>
<dbReference type="GO" id="GO:0005524">
    <property type="term" value="F:ATP binding"/>
    <property type="evidence" value="ECO:0007669"/>
    <property type="project" value="UniProtKB-KW"/>
</dbReference>
<dbReference type="Pfam" id="PF00625">
    <property type="entry name" value="Guanylate_kin"/>
    <property type="match status" value="1"/>
</dbReference>
<keyword evidence="9" id="KW-1185">Reference proteome</keyword>
<evidence type="ECO:0000256" key="2">
    <source>
        <dbReference type="ARBA" id="ARBA00012961"/>
    </source>
</evidence>
<dbReference type="InterPro" id="IPR008145">
    <property type="entry name" value="GK/Ca_channel_bsu"/>
</dbReference>
<comment type="similarity">
    <text evidence="1">Belongs to the guanylate kinase family.</text>
</comment>
<proteinExistence type="inferred from homology"/>
<evidence type="ECO:0000256" key="5">
    <source>
        <dbReference type="ARBA" id="ARBA00022777"/>
    </source>
</evidence>
<evidence type="ECO:0000256" key="4">
    <source>
        <dbReference type="ARBA" id="ARBA00022741"/>
    </source>
</evidence>
<evidence type="ECO:0000256" key="6">
    <source>
        <dbReference type="ARBA" id="ARBA00022840"/>
    </source>
</evidence>
<evidence type="ECO:0000256" key="1">
    <source>
        <dbReference type="ARBA" id="ARBA00005790"/>
    </source>
</evidence>
<dbReference type="SUPFAM" id="SSF52540">
    <property type="entry name" value="P-loop containing nucleoside triphosphate hydrolases"/>
    <property type="match status" value="1"/>
</dbReference>
<dbReference type="WBParaSite" id="PgR022X_g132_t02">
    <property type="protein sequence ID" value="PgR022X_g132_t02"/>
    <property type="gene ID" value="PgR022X_g132"/>
</dbReference>
<dbReference type="WBParaSite" id="PgR022X_g132_t01">
    <property type="protein sequence ID" value="PgR022X_g132_t01"/>
    <property type="gene ID" value="PgR022X_g132"/>
</dbReference>
<feature type="coiled-coil region" evidence="7">
    <location>
        <begin position="163"/>
        <end position="190"/>
    </location>
</feature>
<dbReference type="GO" id="GO:0005829">
    <property type="term" value="C:cytosol"/>
    <property type="evidence" value="ECO:0007669"/>
    <property type="project" value="TreeGrafter"/>
</dbReference>
<evidence type="ECO:0000313" key="11">
    <source>
        <dbReference type="WBParaSite" id="PgR022X_g132_t02"/>
    </source>
</evidence>
<dbReference type="CDD" id="cd00071">
    <property type="entry name" value="GMPK"/>
    <property type="match status" value="1"/>
</dbReference>
<evidence type="ECO:0000256" key="3">
    <source>
        <dbReference type="ARBA" id="ARBA00022679"/>
    </source>
</evidence>
<evidence type="ECO:0000256" key="7">
    <source>
        <dbReference type="SAM" id="Coils"/>
    </source>
</evidence>
<dbReference type="InterPro" id="IPR017665">
    <property type="entry name" value="Guanylate_kinase"/>
</dbReference>
<keyword evidence="4" id="KW-0547">Nucleotide-binding</keyword>
<dbReference type="PANTHER" id="PTHR23117">
    <property type="entry name" value="GUANYLATE KINASE-RELATED"/>
    <property type="match status" value="1"/>
</dbReference>
<dbReference type="Gene3D" id="3.40.50.300">
    <property type="entry name" value="P-loop containing nucleotide triphosphate hydrolases"/>
    <property type="match status" value="1"/>
</dbReference>
<protein>
    <recommendedName>
        <fullName evidence="2">guanylate kinase</fullName>
        <ecNumber evidence="2">2.7.4.8</ecNumber>
    </recommendedName>
</protein>
<dbReference type="EC" id="2.7.4.8" evidence="2"/>
<dbReference type="NCBIfam" id="TIGR03263">
    <property type="entry name" value="guanyl_kin"/>
    <property type="match status" value="1"/>
</dbReference>
<dbReference type="SMART" id="SM00072">
    <property type="entry name" value="GuKc"/>
    <property type="match status" value="1"/>
</dbReference>
<sequence length="227" mass="25186">MLALLLSIENTATVARSSLAESFRALLMAFNIRPLVLSGPSGGGKSTIITRAMHDYPNAFALSVSHTTRAPRPGEENGVHYWFSDKESVEKMIAEGDFLEHAIFGGNIYGTSKKAVENVQKTGRICILDVELQGVRSIKQCDLNAKYILIKAPNLEVLEERLRARKTETEESLKKRLKHAKEDLDAVAADPNLFDFIIVNDDLDRAYKEFISAIEPELKLAASSKTH</sequence>
<dbReference type="InterPro" id="IPR008144">
    <property type="entry name" value="Guanylate_kin-like_dom"/>
</dbReference>
<dbReference type="GO" id="GO:0004385">
    <property type="term" value="F:GMP kinase activity"/>
    <property type="evidence" value="ECO:0007669"/>
    <property type="project" value="UniProtKB-EC"/>
</dbReference>
<keyword evidence="3" id="KW-0808">Transferase</keyword>
<evidence type="ECO:0000313" key="9">
    <source>
        <dbReference type="Proteomes" id="UP000887569"/>
    </source>
</evidence>
<dbReference type="AlphaFoldDB" id="A0A915B2M0"/>
<dbReference type="FunFam" id="3.40.50.300:FF:000776">
    <property type="entry name" value="Guanylate kinase 2"/>
    <property type="match status" value="1"/>
</dbReference>
<evidence type="ECO:0000259" key="8">
    <source>
        <dbReference type="PROSITE" id="PS50052"/>
    </source>
</evidence>
<feature type="domain" description="Guanylate kinase-like" evidence="8">
    <location>
        <begin position="32"/>
        <end position="215"/>
    </location>
</feature>
<keyword evidence="6" id="KW-0067">ATP-binding</keyword>
<reference evidence="10 11" key="1">
    <citation type="submission" date="2022-11" db="UniProtKB">
        <authorList>
            <consortium name="WormBaseParasite"/>
        </authorList>
    </citation>
    <scope>IDENTIFICATION</scope>
</reference>
<organism evidence="9 10">
    <name type="scientific">Parascaris univalens</name>
    <name type="common">Nematode worm</name>
    <dbReference type="NCBI Taxonomy" id="6257"/>
    <lineage>
        <taxon>Eukaryota</taxon>
        <taxon>Metazoa</taxon>
        <taxon>Ecdysozoa</taxon>
        <taxon>Nematoda</taxon>
        <taxon>Chromadorea</taxon>
        <taxon>Rhabditida</taxon>
        <taxon>Spirurina</taxon>
        <taxon>Ascaridomorpha</taxon>
        <taxon>Ascaridoidea</taxon>
        <taxon>Ascarididae</taxon>
        <taxon>Parascaris</taxon>
    </lineage>
</organism>
<accession>A0A915B2M0</accession>
<dbReference type="PANTHER" id="PTHR23117:SF13">
    <property type="entry name" value="GUANYLATE KINASE"/>
    <property type="match status" value="1"/>
</dbReference>
<evidence type="ECO:0000313" key="10">
    <source>
        <dbReference type="WBParaSite" id="PgR022X_g132_t01"/>
    </source>
</evidence>
<keyword evidence="7" id="KW-0175">Coiled coil</keyword>
<dbReference type="PROSITE" id="PS50052">
    <property type="entry name" value="GUANYLATE_KINASE_2"/>
    <property type="match status" value="1"/>
</dbReference>
<keyword evidence="5" id="KW-0418">Kinase</keyword>
<name>A0A915B2M0_PARUN</name>
<dbReference type="Proteomes" id="UP000887569">
    <property type="component" value="Unplaced"/>
</dbReference>